<dbReference type="Pfam" id="PF07011">
    <property type="entry name" value="Elf4"/>
    <property type="match status" value="1"/>
</dbReference>
<proteinExistence type="predicted"/>
<reference evidence="3 4" key="1">
    <citation type="submission" date="2018-07" db="EMBL/GenBank/DDBJ databases">
        <title>The complete nuclear genome of the prasinophyte Chloropicon primus (CCMP1205).</title>
        <authorList>
            <person name="Pombert J.-F."/>
            <person name="Otis C."/>
            <person name="Turmel M."/>
            <person name="Lemieux C."/>
        </authorList>
    </citation>
    <scope>NUCLEOTIDE SEQUENCE [LARGE SCALE GENOMIC DNA]</scope>
    <source>
        <strain evidence="3 4">CCMP1205</strain>
    </source>
</reference>
<evidence type="ECO:0000259" key="1">
    <source>
        <dbReference type="Pfam" id="PF07011"/>
    </source>
</evidence>
<accession>A0A5B8MM19</accession>
<name>A0A5B8MM19_9CHLO</name>
<dbReference type="EMBL" id="CP031038">
    <property type="protein sequence ID" value="QDZ21497.1"/>
    <property type="molecule type" value="Genomic_DNA"/>
</dbReference>
<gene>
    <name evidence="3" type="ORF">A3770_05p40150</name>
    <name evidence="2" type="ORF">CPRI1469_LOCUS4796</name>
</gene>
<dbReference type="AlphaFoldDB" id="A0A5B8MM19"/>
<dbReference type="Proteomes" id="UP000316726">
    <property type="component" value="Chromosome 5"/>
</dbReference>
<organism evidence="3 4">
    <name type="scientific">Chloropicon primus</name>
    <dbReference type="NCBI Taxonomy" id="1764295"/>
    <lineage>
        <taxon>Eukaryota</taxon>
        <taxon>Viridiplantae</taxon>
        <taxon>Chlorophyta</taxon>
        <taxon>Chloropicophyceae</taxon>
        <taxon>Chloropicales</taxon>
        <taxon>Chloropicaceae</taxon>
        <taxon>Chloropicon</taxon>
    </lineage>
</organism>
<reference evidence="2" key="2">
    <citation type="submission" date="2021-01" db="EMBL/GenBank/DDBJ databases">
        <authorList>
            <person name="Corre E."/>
            <person name="Pelletier E."/>
            <person name="Niang G."/>
            <person name="Scheremetjew M."/>
            <person name="Finn R."/>
            <person name="Kale V."/>
            <person name="Holt S."/>
            <person name="Cochrane G."/>
            <person name="Meng A."/>
            <person name="Brown T."/>
            <person name="Cohen L."/>
        </authorList>
    </citation>
    <scope>NUCLEOTIDE SEQUENCE</scope>
    <source>
        <strain evidence="2">CCMP1205</strain>
    </source>
</reference>
<feature type="domain" description="Protein EARLY FLOWERING 4" evidence="1">
    <location>
        <begin position="38"/>
        <end position="99"/>
    </location>
</feature>
<sequence length="107" mass="12267">MAMNVGAVNTLHVPAVQFQHLNQDVRMQSLLQSVKTKELREPLEAVQSILLQNRNLAYEIVLNQHMPTVESLTHSNLLIKHFDGNLKQIVEIYKKLGVEVERFLPRA</sequence>
<dbReference type="InterPro" id="IPR009741">
    <property type="entry name" value="EARLY_FLOWERING_4_dom"/>
</dbReference>
<evidence type="ECO:0000313" key="4">
    <source>
        <dbReference type="Proteomes" id="UP000316726"/>
    </source>
</evidence>
<evidence type="ECO:0000313" key="3">
    <source>
        <dbReference type="EMBL" id="QDZ21497.1"/>
    </source>
</evidence>
<evidence type="ECO:0000313" key="2">
    <source>
        <dbReference type="EMBL" id="CAD9715940.1"/>
    </source>
</evidence>
<keyword evidence="4" id="KW-1185">Reference proteome</keyword>
<protein>
    <recommendedName>
        <fullName evidence="1">Protein EARLY FLOWERING 4 domain-containing protein</fullName>
    </recommendedName>
</protein>
<dbReference type="EMBL" id="HBHL01007411">
    <property type="protein sequence ID" value="CAD9715940.1"/>
    <property type="molecule type" value="Transcribed_RNA"/>
</dbReference>